<keyword evidence="2" id="KW-0812">Transmembrane</keyword>
<evidence type="ECO:0000313" key="5">
    <source>
        <dbReference type="Proteomes" id="UP000185999"/>
    </source>
</evidence>
<dbReference type="EMBL" id="FTOE01000001">
    <property type="protein sequence ID" value="SIS44668.1"/>
    <property type="molecule type" value="Genomic_DNA"/>
</dbReference>
<gene>
    <name evidence="4" type="ORF">SAMN05421760_101653</name>
</gene>
<keyword evidence="2" id="KW-1133">Transmembrane helix</keyword>
<accession>A0A1N7J5K7</accession>
<keyword evidence="2" id="KW-0472">Membrane</keyword>
<name>A0A1N7J5K7_9GAMM</name>
<evidence type="ECO:0000256" key="1">
    <source>
        <dbReference type="SAM" id="MobiDB-lite"/>
    </source>
</evidence>
<feature type="compositionally biased region" description="Polar residues" evidence="1">
    <location>
        <begin position="341"/>
        <end position="350"/>
    </location>
</feature>
<dbReference type="InterPro" id="IPR027417">
    <property type="entry name" value="P-loop_NTPase"/>
</dbReference>
<dbReference type="InterPro" id="IPR008900">
    <property type="entry name" value="Zot_N"/>
</dbReference>
<protein>
    <submittedName>
        <fullName evidence="4">Zonular occludens toxin (Zot)</fullName>
    </submittedName>
</protein>
<evidence type="ECO:0000256" key="2">
    <source>
        <dbReference type="SAM" id="Phobius"/>
    </source>
</evidence>
<dbReference type="STRING" id="619304.SAMN05421760_101653"/>
<feature type="transmembrane region" description="Helical" evidence="2">
    <location>
        <begin position="185"/>
        <end position="204"/>
    </location>
</feature>
<evidence type="ECO:0000313" key="4">
    <source>
        <dbReference type="EMBL" id="SIS44668.1"/>
    </source>
</evidence>
<keyword evidence="5" id="KW-1185">Reference proteome</keyword>
<evidence type="ECO:0000259" key="3">
    <source>
        <dbReference type="Pfam" id="PF05707"/>
    </source>
</evidence>
<proteinExistence type="predicted"/>
<feature type="domain" description="Zona occludens toxin N-terminal" evidence="3">
    <location>
        <begin position="1"/>
        <end position="173"/>
    </location>
</feature>
<dbReference type="Pfam" id="PF05707">
    <property type="entry name" value="Zot"/>
    <property type="match status" value="1"/>
</dbReference>
<dbReference type="RefSeq" id="WP_054342823.1">
    <property type="nucleotide sequence ID" value="NZ_FTOE01000001.1"/>
</dbReference>
<sequence length="350" mass="39252">MFFLFTGQPGSKKTANMIHFVMTDPQFKNRPVYFYNITECIVPGWEELTKEQVLNWPNELPEGAVLLIDEAQEIWRPAAWDKTPPEHVTGLEKHRHRGLDILATTQHPMLIHTAVRRQVQQHRHISAAYGLRSKAMIWEKCVNDPDEHFTKQDAASESANVPKSVFQLYKSTALNTHKVRVPKKLYFVGFIVAAVLIGGINFVYDMSTRANDKQSVAGGLSGVVSTMAGGITQAAPSQNKSYAPIYPVDPIKYLSMYKPRIEGLPATAPIYDELQKPVVAPRVLCVRIHLKEGASCKCLTQQATRVNVPLGRCDSLIDDGMFDNTRTQTVSYDRRGDSDNKITQGQRSDL</sequence>
<dbReference type="AlphaFoldDB" id="A0A1N7J5K7"/>
<dbReference type="Gene3D" id="3.40.50.300">
    <property type="entry name" value="P-loop containing nucleotide triphosphate hydrolases"/>
    <property type="match status" value="1"/>
</dbReference>
<dbReference type="Proteomes" id="UP000185999">
    <property type="component" value="Unassembled WGS sequence"/>
</dbReference>
<organism evidence="4 5">
    <name type="scientific">Neptunomonas antarctica</name>
    <dbReference type="NCBI Taxonomy" id="619304"/>
    <lineage>
        <taxon>Bacteria</taxon>
        <taxon>Pseudomonadati</taxon>
        <taxon>Pseudomonadota</taxon>
        <taxon>Gammaproteobacteria</taxon>
        <taxon>Oceanospirillales</taxon>
        <taxon>Oceanospirillaceae</taxon>
        <taxon>Neptunomonas</taxon>
    </lineage>
</organism>
<feature type="region of interest" description="Disordered" evidence="1">
    <location>
        <begin position="331"/>
        <end position="350"/>
    </location>
</feature>
<reference evidence="5" key="1">
    <citation type="submission" date="2017-01" db="EMBL/GenBank/DDBJ databases">
        <authorList>
            <person name="Varghese N."/>
            <person name="Submissions S."/>
        </authorList>
    </citation>
    <scope>NUCLEOTIDE SEQUENCE [LARGE SCALE GENOMIC DNA]</scope>
    <source>
        <strain evidence="5">DSM 22306</strain>
    </source>
</reference>
<dbReference type="OrthoDB" id="8809170at2"/>